<evidence type="ECO:0000256" key="4">
    <source>
        <dbReference type="ARBA" id="ARBA00023125"/>
    </source>
</evidence>
<dbReference type="Proteomes" id="UP001597308">
    <property type="component" value="Unassembled WGS sequence"/>
</dbReference>
<dbReference type="InterPro" id="IPR013325">
    <property type="entry name" value="RNA_pol_sigma_r2"/>
</dbReference>
<evidence type="ECO:0000256" key="5">
    <source>
        <dbReference type="ARBA" id="ARBA00023163"/>
    </source>
</evidence>
<dbReference type="SUPFAM" id="SSF88659">
    <property type="entry name" value="Sigma3 and sigma4 domains of RNA polymerase sigma factors"/>
    <property type="match status" value="1"/>
</dbReference>
<dbReference type="Gene3D" id="1.10.10.10">
    <property type="entry name" value="Winged helix-like DNA-binding domain superfamily/Winged helix DNA-binding domain"/>
    <property type="match status" value="1"/>
</dbReference>
<dbReference type="NCBIfam" id="NF009165">
    <property type="entry name" value="PRK12512.1"/>
    <property type="match status" value="1"/>
</dbReference>
<proteinExistence type="inferred from homology"/>
<reference evidence="8" key="1">
    <citation type="journal article" date="2019" name="Int. J. Syst. Evol. Microbiol.">
        <title>The Global Catalogue of Microorganisms (GCM) 10K type strain sequencing project: providing services to taxonomists for standard genome sequencing and annotation.</title>
        <authorList>
            <consortium name="The Broad Institute Genomics Platform"/>
            <consortium name="The Broad Institute Genome Sequencing Center for Infectious Disease"/>
            <person name="Wu L."/>
            <person name="Ma J."/>
        </authorList>
    </citation>
    <scope>NUCLEOTIDE SEQUENCE [LARGE SCALE GENOMIC DNA]</scope>
    <source>
        <strain evidence="8">KCTC 23707</strain>
    </source>
</reference>
<dbReference type="InterPro" id="IPR039425">
    <property type="entry name" value="RNA_pol_sigma-70-like"/>
</dbReference>
<evidence type="ECO:0000256" key="2">
    <source>
        <dbReference type="ARBA" id="ARBA00023015"/>
    </source>
</evidence>
<keyword evidence="3" id="KW-0731">Sigma factor</keyword>
<evidence type="ECO:0000313" key="8">
    <source>
        <dbReference type="Proteomes" id="UP001597308"/>
    </source>
</evidence>
<dbReference type="NCBIfam" id="TIGR02937">
    <property type="entry name" value="sigma70-ECF"/>
    <property type="match status" value="1"/>
</dbReference>
<feature type="domain" description="RNA polymerase sigma-70 region 2" evidence="6">
    <location>
        <begin position="28"/>
        <end position="98"/>
    </location>
</feature>
<dbReference type="RefSeq" id="WP_378800356.1">
    <property type="nucleotide sequence ID" value="NZ_JBHUER010000010.1"/>
</dbReference>
<evidence type="ECO:0000256" key="1">
    <source>
        <dbReference type="ARBA" id="ARBA00010641"/>
    </source>
</evidence>
<dbReference type="InterPro" id="IPR007627">
    <property type="entry name" value="RNA_pol_sigma70_r2"/>
</dbReference>
<comment type="similarity">
    <text evidence="1">Belongs to the sigma-70 factor family. ECF subfamily.</text>
</comment>
<dbReference type="InterPro" id="IPR036388">
    <property type="entry name" value="WH-like_DNA-bd_sf"/>
</dbReference>
<evidence type="ECO:0000259" key="6">
    <source>
        <dbReference type="Pfam" id="PF04542"/>
    </source>
</evidence>
<keyword evidence="8" id="KW-1185">Reference proteome</keyword>
<dbReference type="Pfam" id="PF04542">
    <property type="entry name" value="Sigma70_r2"/>
    <property type="match status" value="1"/>
</dbReference>
<comment type="caution">
    <text evidence="7">The sequence shown here is derived from an EMBL/GenBank/DDBJ whole genome shotgun (WGS) entry which is preliminary data.</text>
</comment>
<accession>A0ABW4KDU3</accession>
<dbReference type="PANTHER" id="PTHR43133">
    <property type="entry name" value="RNA POLYMERASE ECF-TYPE SIGMA FACTO"/>
    <property type="match status" value="1"/>
</dbReference>
<sequence>MNEREGDWAAWLAAAEAGDASSYRRLLEELAGFLRGVLRRRASAYRLGSDDVEDALQEALLAIHLKRGTWDPAQPVGPWAATIARNKLIDSLRRRGRRVDVPIDELAEVLPAPAEDDGLTPRETEKLIGVLKGRQHDVVKAISLDGDDIRSTAARYGMSEGAVRVALHRGLSALSAAYRSFRE</sequence>
<name>A0ABW4KDU3_9HYPH</name>
<dbReference type="SUPFAM" id="SSF88946">
    <property type="entry name" value="Sigma2 domain of RNA polymerase sigma factors"/>
    <property type="match status" value="1"/>
</dbReference>
<gene>
    <name evidence="7" type="ORF">ACFSCV_14885</name>
</gene>
<organism evidence="7 8">
    <name type="scientific">Methylopila henanensis</name>
    <dbReference type="NCBI Taxonomy" id="873516"/>
    <lineage>
        <taxon>Bacteria</taxon>
        <taxon>Pseudomonadati</taxon>
        <taxon>Pseudomonadota</taxon>
        <taxon>Alphaproteobacteria</taxon>
        <taxon>Hyphomicrobiales</taxon>
        <taxon>Methylopilaceae</taxon>
        <taxon>Methylopila</taxon>
    </lineage>
</organism>
<dbReference type="InterPro" id="IPR013324">
    <property type="entry name" value="RNA_pol_sigma_r3/r4-like"/>
</dbReference>
<dbReference type="InterPro" id="IPR014284">
    <property type="entry name" value="RNA_pol_sigma-70_dom"/>
</dbReference>
<keyword evidence="2" id="KW-0805">Transcription regulation</keyword>
<keyword evidence="5" id="KW-0804">Transcription</keyword>
<protein>
    <submittedName>
        <fullName evidence="7">Sigma-70 family RNA polymerase sigma factor</fullName>
    </submittedName>
</protein>
<dbReference type="Gene3D" id="1.10.1740.10">
    <property type="match status" value="1"/>
</dbReference>
<evidence type="ECO:0000313" key="7">
    <source>
        <dbReference type="EMBL" id="MFD1704290.1"/>
    </source>
</evidence>
<evidence type="ECO:0000256" key="3">
    <source>
        <dbReference type="ARBA" id="ARBA00023082"/>
    </source>
</evidence>
<dbReference type="PANTHER" id="PTHR43133:SF58">
    <property type="entry name" value="ECF RNA POLYMERASE SIGMA FACTOR SIGD"/>
    <property type="match status" value="1"/>
</dbReference>
<dbReference type="EMBL" id="JBHUER010000010">
    <property type="protein sequence ID" value="MFD1704290.1"/>
    <property type="molecule type" value="Genomic_DNA"/>
</dbReference>
<keyword evidence="4" id="KW-0238">DNA-binding</keyword>